<dbReference type="SUPFAM" id="SSF56219">
    <property type="entry name" value="DNase I-like"/>
    <property type="match status" value="1"/>
</dbReference>
<name>A0A7S4LMD2_9EUGL</name>
<dbReference type="InterPro" id="IPR050410">
    <property type="entry name" value="CCR4/nocturin_mRNA_transcr"/>
</dbReference>
<gene>
    <name evidence="2" type="ORF">EGYM00163_LOCUS50188</name>
</gene>
<dbReference type="Pfam" id="PF03372">
    <property type="entry name" value="Exo_endo_phos"/>
    <property type="match status" value="1"/>
</dbReference>
<accession>A0A7S4LMD2</accession>
<dbReference type="Gene3D" id="3.60.10.10">
    <property type="entry name" value="Endonuclease/exonuclease/phosphatase"/>
    <property type="match status" value="1"/>
</dbReference>
<proteinExistence type="predicted"/>
<reference evidence="2" key="1">
    <citation type="submission" date="2021-01" db="EMBL/GenBank/DDBJ databases">
        <authorList>
            <person name="Corre E."/>
            <person name="Pelletier E."/>
            <person name="Niang G."/>
            <person name="Scheremetjew M."/>
            <person name="Finn R."/>
            <person name="Kale V."/>
            <person name="Holt S."/>
            <person name="Cochrane G."/>
            <person name="Meng A."/>
            <person name="Brown T."/>
            <person name="Cohen L."/>
        </authorList>
    </citation>
    <scope>NUCLEOTIDE SEQUENCE</scope>
    <source>
        <strain evidence="2">CCMP1594</strain>
    </source>
</reference>
<evidence type="ECO:0000313" key="2">
    <source>
        <dbReference type="EMBL" id="CAE0838816.1"/>
    </source>
</evidence>
<dbReference type="PANTHER" id="PTHR12121">
    <property type="entry name" value="CARBON CATABOLITE REPRESSOR PROTEIN 4"/>
    <property type="match status" value="1"/>
</dbReference>
<dbReference type="InterPro" id="IPR005135">
    <property type="entry name" value="Endo/exonuclease/phosphatase"/>
</dbReference>
<dbReference type="EMBL" id="HBJA01145889">
    <property type="protein sequence ID" value="CAE0838816.1"/>
    <property type="molecule type" value="Transcribed_RNA"/>
</dbReference>
<dbReference type="GO" id="GO:0000175">
    <property type="term" value="F:3'-5'-RNA exonuclease activity"/>
    <property type="evidence" value="ECO:0007669"/>
    <property type="project" value="TreeGrafter"/>
</dbReference>
<dbReference type="AlphaFoldDB" id="A0A7S4LMD2"/>
<protein>
    <recommendedName>
        <fullName evidence="1">Endonuclease/exonuclease/phosphatase domain-containing protein</fullName>
    </recommendedName>
</protein>
<dbReference type="PANTHER" id="PTHR12121:SF34">
    <property type="entry name" value="PROTEIN ANGEL"/>
    <property type="match status" value="1"/>
</dbReference>
<organism evidence="2">
    <name type="scientific">Eutreptiella gymnastica</name>
    <dbReference type="NCBI Taxonomy" id="73025"/>
    <lineage>
        <taxon>Eukaryota</taxon>
        <taxon>Discoba</taxon>
        <taxon>Euglenozoa</taxon>
        <taxon>Euglenida</taxon>
        <taxon>Spirocuta</taxon>
        <taxon>Euglenophyceae</taxon>
        <taxon>Eutreptiales</taxon>
        <taxon>Eutreptiaceae</taxon>
        <taxon>Eutreptiella</taxon>
    </lineage>
</organism>
<dbReference type="InterPro" id="IPR036691">
    <property type="entry name" value="Endo/exonu/phosph_ase_sf"/>
</dbReference>
<evidence type="ECO:0000259" key="1">
    <source>
        <dbReference type="Pfam" id="PF03372"/>
    </source>
</evidence>
<sequence>MSRVREPPLPTAAGGQISVLSYNLLAPCYVRVHGQPWNAYAHCQDQWLEWKGRQDKLASEIIALNADVVCLQEVVYEERAVDWRLPKWMEPLYAAGYVGVTQKSALKDWDRQAERNKRVLGKRLATGLAILYREQRFQLDDEITGNRSLSIFLSETNAEDPQTYAVMTCHLEGNQEYTEKQRMQFLSLVKKVPPSFRGHVIVCGDFNNECLPGSSLMECIETQKFVKLQEVPTGPSWAEPGSALRLDHVLHSDRLEPCAVYDKMHDEVLQTGLPNATCPSDHLPVGAVFSIKKRARSPDLLADLSDEVKASLTQKLEDFTAQAPAPKKPLTAEDKLELQAHSARKRQWVEGLPPAHRAFVKSIEKGNRKGTK</sequence>
<feature type="domain" description="Endonuclease/exonuclease/phosphatase" evidence="1">
    <location>
        <begin position="48"/>
        <end position="282"/>
    </location>
</feature>